<keyword evidence="15" id="KW-1185">Reference proteome</keyword>
<proteinExistence type="inferred from homology"/>
<name>A0ABP5F7T3_9ACTN</name>
<accession>A0ABP5F7T3</accession>
<keyword evidence="3 12" id="KW-0812">Transmembrane</keyword>
<evidence type="ECO:0000259" key="13">
    <source>
        <dbReference type="Pfam" id="PF01435"/>
    </source>
</evidence>
<dbReference type="PANTHER" id="PTHR43221">
    <property type="entry name" value="PROTEASE HTPX"/>
    <property type="match status" value="1"/>
</dbReference>
<feature type="transmembrane region" description="Helical" evidence="12">
    <location>
        <begin position="80"/>
        <end position="102"/>
    </location>
</feature>
<evidence type="ECO:0000256" key="12">
    <source>
        <dbReference type="SAM" id="Phobius"/>
    </source>
</evidence>
<dbReference type="GO" id="GO:0008237">
    <property type="term" value="F:metallopeptidase activity"/>
    <property type="evidence" value="ECO:0007669"/>
    <property type="project" value="UniProtKB-KW"/>
</dbReference>
<dbReference type="InterPro" id="IPR001915">
    <property type="entry name" value="Peptidase_M48"/>
</dbReference>
<dbReference type="Proteomes" id="UP001501585">
    <property type="component" value="Unassembled WGS sequence"/>
</dbReference>
<keyword evidence="2 10" id="KW-0645">Protease</keyword>
<evidence type="ECO:0000256" key="7">
    <source>
        <dbReference type="ARBA" id="ARBA00022989"/>
    </source>
</evidence>
<feature type="domain" description="Peptidase M48" evidence="13">
    <location>
        <begin position="159"/>
        <end position="349"/>
    </location>
</feature>
<comment type="similarity">
    <text evidence="10">Belongs to the peptidase M48 family.</text>
</comment>
<keyword evidence="4" id="KW-0479">Metal-binding</keyword>
<evidence type="ECO:0000256" key="5">
    <source>
        <dbReference type="ARBA" id="ARBA00022801"/>
    </source>
</evidence>
<evidence type="ECO:0000256" key="6">
    <source>
        <dbReference type="ARBA" id="ARBA00022833"/>
    </source>
</evidence>
<keyword evidence="7 12" id="KW-1133">Transmembrane helix</keyword>
<feature type="transmembrane region" description="Helical" evidence="12">
    <location>
        <begin position="266"/>
        <end position="288"/>
    </location>
</feature>
<dbReference type="InterPro" id="IPR050083">
    <property type="entry name" value="HtpX_protease"/>
</dbReference>
<keyword evidence="8 10" id="KW-0482">Metalloprotease</keyword>
<keyword evidence="6 10" id="KW-0862">Zinc</keyword>
<gene>
    <name evidence="14" type="ORF">GCM10009799_51150</name>
</gene>
<evidence type="ECO:0000256" key="2">
    <source>
        <dbReference type="ARBA" id="ARBA00022670"/>
    </source>
</evidence>
<dbReference type="Pfam" id="PF01435">
    <property type="entry name" value="Peptidase_M48"/>
    <property type="match status" value="1"/>
</dbReference>
<keyword evidence="1" id="KW-1003">Cell membrane</keyword>
<evidence type="ECO:0000256" key="8">
    <source>
        <dbReference type="ARBA" id="ARBA00023049"/>
    </source>
</evidence>
<evidence type="ECO:0000256" key="11">
    <source>
        <dbReference type="SAM" id="MobiDB-lite"/>
    </source>
</evidence>
<dbReference type="PANTHER" id="PTHR43221:SF2">
    <property type="entry name" value="PROTEASE HTPX HOMOLOG"/>
    <property type="match status" value="1"/>
</dbReference>
<feature type="transmembrane region" description="Helical" evidence="12">
    <location>
        <begin position="55"/>
        <end position="73"/>
    </location>
</feature>
<evidence type="ECO:0000313" key="14">
    <source>
        <dbReference type="EMBL" id="GAA2016759.1"/>
    </source>
</evidence>
<reference evidence="15" key="1">
    <citation type="journal article" date="2019" name="Int. J. Syst. Evol. Microbiol.">
        <title>The Global Catalogue of Microorganisms (GCM) 10K type strain sequencing project: providing services to taxonomists for standard genome sequencing and annotation.</title>
        <authorList>
            <consortium name="The Broad Institute Genomics Platform"/>
            <consortium name="The Broad Institute Genome Sequencing Center for Infectious Disease"/>
            <person name="Wu L."/>
            <person name="Ma J."/>
        </authorList>
    </citation>
    <scope>NUCLEOTIDE SEQUENCE [LARGE SCALE GENOMIC DNA]</scope>
    <source>
        <strain evidence="15">JCM 15313</strain>
    </source>
</reference>
<evidence type="ECO:0000256" key="9">
    <source>
        <dbReference type="ARBA" id="ARBA00023136"/>
    </source>
</evidence>
<keyword evidence="5 10" id="KW-0378">Hydrolase</keyword>
<organism evidence="14 15">
    <name type="scientific">Nocardiopsis rhodophaea</name>
    <dbReference type="NCBI Taxonomy" id="280238"/>
    <lineage>
        <taxon>Bacteria</taxon>
        <taxon>Bacillati</taxon>
        <taxon>Actinomycetota</taxon>
        <taxon>Actinomycetes</taxon>
        <taxon>Streptosporangiales</taxon>
        <taxon>Nocardiopsidaceae</taxon>
        <taxon>Nocardiopsis</taxon>
    </lineage>
</organism>
<feature type="transmembrane region" description="Helical" evidence="12">
    <location>
        <begin position="114"/>
        <end position="138"/>
    </location>
</feature>
<comment type="caution">
    <text evidence="14">The sequence shown here is derived from an EMBL/GenBank/DDBJ whole genome shotgun (WGS) entry which is preliminary data.</text>
</comment>
<dbReference type="EMBL" id="BAAAPC010000034">
    <property type="protein sequence ID" value="GAA2016759.1"/>
    <property type="molecule type" value="Genomic_DNA"/>
</dbReference>
<evidence type="ECO:0000256" key="3">
    <source>
        <dbReference type="ARBA" id="ARBA00022692"/>
    </source>
</evidence>
<protein>
    <submittedName>
        <fullName evidence="14">Zinc metalloprotease HtpX</fullName>
    </submittedName>
</protein>
<evidence type="ECO:0000256" key="1">
    <source>
        <dbReference type="ARBA" id="ARBA00022475"/>
    </source>
</evidence>
<sequence length="379" mass="41452">MSAVGRNIRGHAVGLFAAWFNLPFFMFMAVLGGVLGGLAGLMSGTAAGPGALDRIGIVLNVLLPLPIAIEDLLPTAAFQIGGVIGAVVGSVAGAWAISWYWFSSFWTLLYEGDPSWPFAVAVGQVVTAAFVGWLYTFYSSTAEGWRLRIAGVRRPSRREAQWLVPITREAARRVGATGVPVLLIDDSREPNAYAGIRHIVVNQGLLDFLRYDEEAVAGVIAHEIAHWHHGDPLSMTWGKGIALPLYAVYEVTVRVREAARWGPLRFLLWAVLWSVYVTLRGIVMPMYAAEWRSCEYRADAAAKAAGYGDGLYRALAQLRRSFDSARSGWDAAVLATHPPTELRLEALEQPGGHYPLRHDHVEPRPTPRISVARTGPDKD</sequence>
<evidence type="ECO:0000256" key="10">
    <source>
        <dbReference type="RuleBase" id="RU003983"/>
    </source>
</evidence>
<dbReference type="RefSeq" id="WP_344103851.1">
    <property type="nucleotide sequence ID" value="NZ_BAAAPC010000034.1"/>
</dbReference>
<feature type="transmembrane region" description="Helical" evidence="12">
    <location>
        <begin position="12"/>
        <end position="35"/>
    </location>
</feature>
<dbReference type="Gene3D" id="3.30.2010.10">
    <property type="entry name" value="Metalloproteases ('zincins'), catalytic domain"/>
    <property type="match status" value="1"/>
</dbReference>
<feature type="region of interest" description="Disordered" evidence="11">
    <location>
        <begin position="354"/>
        <end position="379"/>
    </location>
</feature>
<feature type="compositionally biased region" description="Basic and acidic residues" evidence="11">
    <location>
        <begin position="356"/>
        <end position="365"/>
    </location>
</feature>
<keyword evidence="9 12" id="KW-0472">Membrane</keyword>
<evidence type="ECO:0000313" key="15">
    <source>
        <dbReference type="Proteomes" id="UP001501585"/>
    </source>
</evidence>
<evidence type="ECO:0000256" key="4">
    <source>
        <dbReference type="ARBA" id="ARBA00022723"/>
    </source>
</evidence>
<comment type="cofactor">
    <cofactor evidence="10">
        <name>Zn(2+)</name>
        <dbReference type="ChEBI" id="CHEBI:29105"/>
    </cofactor>
    <text evidence="10">Binds 1 zinc ion per subunit.</text>
</comment>